<dbReference type="Gene3D" id="4.10.240.10">
    <property type="entry name" value="Zn(2)-C6 fungal-type DNA-binding domain"/>
    <property type="match status" value="1"/>
</dbReference>
<dbReference type="GO" id="GO:0006351">
    <property type="term" value="P:DNA-templated transcription"/>
    <property type="evidence" value="ECO:0007669"/>
    <property type="project" value="InterPro"/>
</dbReference>
<reference evidence="9" key="1">
    <citation type="submission" date="2022-12" db="EMBL/GenBank/DDBJ databases">
        <authorList>
            <person name="Petersen C."/>
        </authorList>
    </citation>
    <scope>NUCLEOTIDE SEQUENCE</scope>
    <source>
        <strain evidence="9">IBT 29677</strain>
    </source>
</reference>
<protein>
    <recommendedName>
        <fullName evidence="8">Zn(2)-C6 fungal-type domain-containing protein</fullName>
    </recommendedName>
</protein>
<dbReference type="CDD" id="cd00067">
    <property type="entry name" value="GAL4"/>
    <property type="match status" value="1"/>
</dbReference>
<dbReference type="Proteomes" id="UP001147747">
    <property type="component" value="Unassembled WGS sequence"/>
</dbReference>
<evidence type="ECO:0000256" key="2">
    <source>
        <dbReference type="ARBA" id="ARBA00022723"/>
    </source>
</evidence>
<proteinExistence type="predicted"/>
<name>A0A9W9SEG1_9EURO</name>
<dbReference type="EMBL" id="JAPZBU010000012">
    <property type="protein sequence ID" value="KAJ5376637.1"/>
    <property type="molecule type" value="Genomic_DNA"/>
</dbReference>
<feature type="region of interest" description="Disordered" evidence="7">
    <location>
        <begin position="99"/>
        <end position="138"/>
    </location>
</feature>
<evidence type="ECO:0000256" key="6">
    <source>
        <dbReference type="ARBA" id="ARBA00023242"/>
    </source>
</evidence>
<keyword evidence="3" id="KW-0805">Transcription regulation</keyword>
<evidence type="ECO:0000313" key="9">
    <source>
        <dbReference type="EMBL" id="KAJ5376637.1"/>
    </source>
</evidence>
<dbReference type="CDD" id="cd12148">
    <property type="entry name" value="fungal_TF_MHR"/>
    <property type="match status" value="1"/>
</dbReference>
<keyword evidence="4" id="KW-0238">DNA-binding</keyword>
<dbReference type="GO" id="GO:0003677">
    <property type="term" value="F:DNA binding"/>
    <property type="evidence" value="ECO:0007669"/>
    <property type="project" value="UniProtKB-KW"/>
</dbReference>
<keyword evidence="10" id="KW-1185">Reference proteome</keyword>
<gene>
    <name evidence="9" type="ORF">N7509_013523</name>
</gene>
<dbReference type="InterPro" id="IPR036864">
    <property type="entry name" value="Zn2-C6_fun-type_DNA-bd_sf"/>
</dbReference>
<dbReference type="InterPro" id="IPR001138">
    <property type="entry name" value="Zn2Cys6_DnaBD"/>
</dbReference>
<evidence type="ECO:0000256" key="7">
    <source>
        <dbReference type="SAM" id="MobiDB-lite"/>
    </source>
</evidence>
<dbReference type="SUPFAM" id="SSF57701">
    <property type="entry name" value="Zn2/Cys6 DNA-binding domain"/>
    <property type="match status" value="1"/>
</dbReference>
<dbReference type="SMART" id="SM00066">
    <property type="entry name" value="GAL4"/>
    <property type="match status" value="1"/>
</dbReference>
<comment type="subcellular location">
    <subcellularLocation>
        <location evidence="1">Nucleus</location>
    </subcellularLocation>
</comment>
<keyword evidence="2" id="KW-0479">Metal-binding</keyword>
<dbReference type="Pfam" id="PF04082">
    <property type="entry name" value="Fungal_trans"/>
    <property type="match status" value="1"/>
</dbReference>
<evidence type="ECO:0000313" key="10">
    <source>
        <dbReference type="Proteomes" id="UP001147747"/>
    </source>
</evidence>
<dbReference type="InterPro" id="IPR007219">
    <property type="entry name" value="XnlR_reg_dom"/>
</dbReference>
<dbReference type="InterPro" id="IPR050613">
    <property type="entry name" value="Sec_Metabolite_Reg"/>
</dbReference>
<keyword evidence="6" id="KW-0539">Nucleus</keyword>
<keyword evidence="5" id="KW-0804">Transcription</keyword>
<evidence type="ECO:0000256" key="4">
    <source>
        <dbReference type="ARBA" id="ARBA00023125"/>
    </source>
</evidence>
<dbReference type="GO" id="GO:0008270">
    <property type="term" value="F:zinc ion binding"/>
    <property type="evidence" value="ECO:0007669"/>
    <property type="project" value="InterPro"/>
</dbReference>
<dbReference type="PANTHER" id="PTHR31001">
    <property type="entry name" value="UNCHARACTERIZED TRANSCRIPTIONAL REGULATORY PROTEIN"/>
    <property type="match status" value="1"/>
</dbReference>
<organism evidence="9 10">
    <name type="scientific">Penicillium cosmopolitanum</name>
    <dbReference type="NCBI Taxonomy" id="1131564"/>
    <lineage>
        <taxon>Eukaryota</taxon>
        <taxon>Fungi</taxon>
        <taxon>Dikarya</taxon>
        <taxon>Ascomycota</taxon>
        <taxon>Pezizomycotina</taxon>
        <taxon>Eurotiomycetes</taxon>
        <taxon>Eurotiomycetidae</taxon>
        <taxon>Eurotiales</taxon>
        <taxon>Aspergillaceae</taxon>
        <taxon>Penicillium</taxon>
    </lineage>
</organism>
<dbReference type="PROSITE" id="PS00463">
    <property type="entry name" value="ZN2_CY6_FUNGAL_1"/>
    <property type="match status" value="1"/>
</dbReference>
<feature type="compositionally biased region" description="Polar residues" evidence="7">
    <location>
        <begin position="115"/>
        <end position="136"/>
    </location>
</feature>
<dbReference type="RefSeq" id="XP_056481667.1">
    <property type="nucleotide sequence ID" value="XM_056638160.1"/>
</dbReference>
<dbReference type="GeneID" id="81377140"/>
<dbReference type="GO" id="GO:0000981">
    <property type="term" value="F:DNA-binding transcription factor activity, RNA polymerase II-specific"/>
    <property type="evidence" value="ECO:0007669"/>
    <property type="project" value="InterPro"/>
</dbReference>
<reference evidence="9" key="2">
    <citation type="journal article" date="2023" name="IMA Fungus">
        <title>Comparative genomic study of the Penicillium genus elucidates a diverse pangenome and 15 lateral gene transfer events.</title>
        <authorList>
            <person name="Petersen C."/>
            <person name="Sorensen T."/>
            <person name="Nielsen M.R."/>
            <person name="Sondergaard T.E."/>
            <person name="Sorensen J.L."/>
            <person name="Fitzpatrick D.A."/>
            <person name="Frisvad J.C."/>
            <person name="Nielsen K.L."/>
        </authorList>
    </citation>
    <scope>NUCLEOTIDE SEQUENCE</scope>
    <source>
        <strain evidence="9">IBT 29677</strain>
    </source>
</reference>
<dbReference type="AlphaFoldDB" id="A0A9W9SEG1"/>
<evidence type="ECO:0000256" key="5">
    <source>
        <dbReference type="ARBA" id="ARBA00023163"/>
    </source>
</evidence>
<evidence type="ECO:0000256" key="3">
    <source>
        <dbReference type="ARBA" id="ARBA00023015"/>
    </source>
</evidence>
<evidence type="ECO:0000259" key="8">
    <source>
        <dbReference type="PROSITE" id="PS50048"/>
    </source>
</evidence>
<dbReference type="PROSITE" id="PS50048">
    <property type="entry name" value="ZN2_CY6_FUNGAL_2"/>
    <property type="match status" value="1"/>
</dbReference>
<dbReference type="OrthoDB" id="435881at2759"/>
<evidence type="ECO:0000256" key="1">
    <source>
        <dbReference type="ARBA" id="ARBA00004123"/>
    </source>
</evidence>
<dbReference type="Pfam" id="PF00172">
    <property type="entry name" value="Zn_clus"/>
    <property type="match status" value="1"/>
</dbReference>
<accession>A0A9W9SEG1</accession>
<feature type="domain" description="Zn(2)-C6 fungal-type" evidence="8">
    <location>
        <begin position="13"/>
        <end position="42"/>
    </location>
</feature>
<sequence>MNNRFPGEQVQLACERCHRRKVNCDKLSPCSNCERHGVQCIAVRRARLPRGRMNNRTTGQTDTSTSAIMERMDKIEQQLIQMATVDRTISDDLLVHTRASTSEQNRAPWSEAGGTPSSQSDIAISTDLQPFGNSPSAPRVSGLGGTIDAIDQSLNSPPFGVTLVNSLSAKNTHGTESHTLETQLSPQTRRHLCAIYLHNVDPLFKILHRPSVQKFLCDGERYLDYKPGHHTPATLASAIFYSAACSLNDSQCVSLFREDKSVIVALLRKETESALFKADCTASNDLTILQAYVLSLLATWTYDQSRRVWTMLSIALRMAQALSLHLPEPPFSITPFDQEMRRRLWLAIGLLDISTSLSQASEPMMQTAWLESHPPSNVNDDNIWFDMEEPVQEEDDTVFSDMSFSLILFAAQNVVRSIGFSGWMEIVIDHLVLRQRLVDCFRKTVPTLLLGYSPEREPFHWYARLTTQTINSWLQLISVRPLKKSRTFVSSAISGDDVLKLAAENLKTILEGHNDPRASPWRWFECMWTPWHGLAVAMSELCTCEDPLTMAKYWPLVENFYCESRASVNGGQSDRVRKPMDKLFAQARTRKEELLDGHSTRGLPIYLANDVLSGEKGSRESEGQFGSSPLLALDSNSNPDQQIHFGNNALFFSNHPILWPNIWDQVECGDPALNNEREVPCQSYEDFIFGFENGK</sequence>
<comment type="caution">
    <text evidence="9">The sequence shown here is derived from an EMBL/GenBank/DDBJ whole genome shotgun (WGS) entry which is preliminary data.</text>
</comment>
<dbReference type="GO" id="GO:0005634">
    <property type="term" value="C:nucleus"/>
    <property type="evidence" value="ECO:0007669"/>
    <property type="project" value="UniProtKB-SubCell"/>
</dbReference>
<dbReference type="PANTHER" id="PTHR31001:SF50">
    <property type="entry name" value="ZN(II)2CYS6 TRANSCRIPTION FACTOR (EUROFUNG)"/>
    <property type="match status" value="1"/>
</dbReference>